<feature type="compositionally biased region" description="Polar residues" evidence="2">
    <location>
        <begin position="600"/>
        <end position="611"/>
    </location>
</feature>
<reference evidence="3 4" key="1">
    <citation type="submission" date="2017-03" db="EMBL/GenBank/DDBJ databases">
        <title>Genomes of endolithic fungi from Antarctica.</title>
        <authorList>
            <person name="Coleine C."/>
            <person name="Masonjones S."/>
            <person name="Stajich J.E."/>
        </authorList>
    </citation>
    <scope>NUCLEOTIDE SEQUENCE [LARGE SCALE GENOMIC DNA]</scope>
    <source>
        <strain evidence="3 4">CCFEE 5187</strain>
    </source>
</reference>
<dbReference type="Gene3D" id="1.20.1270.60">
    <property type="entry name" value="Arfaptin homology (AH) domain/BAR domain"/>
    <property type="match status" value="1"/>
</dbReference>
<dbReference type="AlphaFoldDB" id="A0A4U0WRK9"/>
<dbReference type="Proteomes" id="UP000308768">
    <property type="component" value="Unassembled WGS sequence"/>
</dbReference>
<comment type="caution">
    <text evidence="3">The sequence shown here is derived from an EMBL/GenBank/DDBJ whole genome shotgun (WGS) entry which is preliminary data.</text>
</comment>
<keyword evidence="4" id="KW-1185">Reference proteome</keyword>
<evidence type="ECO:0000313" key="3">
    <source>
        <dbReference type="EMBL" id="TKA65761.1"/>
    </source>
</evidence>
<dbReference type="InterPro" id="IPR027267">
    <property type="entry name" value="AH/BAR_dom_sf"/>
</dbReference>
<evidence type="ECO:0000256" key="1">
    <source>
        <dbReference type="SAM" id="Coils"/>
    </source>
</evidence>
<name>A0A4U0WRK9_9PEZI</name>
<evidence type="ECO:0000256" key="2">
    <source>
        <dbReference type="SAM" id="MobiDB-lite"/>
    </source>
</evidence>
<organism evidence="3 4">
    <name type="scientific">Cryomyces minteri</name>
    <dbReference type="NCBI Taxonomy" id="331657"/>
    <lineage>
        <taxon>Eukaryota</taxon>
        <taxon>Fungi</taxon>
        <taxon>Dikarya</taxon>
        <taxon>Ascomycota</taxon>
        <taxon>Pezizomycotina</taxon>
        <taxon>Dothideomycetes</taxon>
        <taxon>Dothideomycetes incertae sedis</taxon>
        <taxon>Cryomyces</taxon>
    </lineage>
</organism>
<feature type="compositionally biased region" description="Low complexity" evidence="2">
    <location>
        <begin position="496"/>
        <end position="508"/>
    </location>
</feature>
<sequence length="633" mass="72196">MQLIVLRVIWACKGNVGIQHSEAYTSVRLGNEILKAVDTGLRNDWIRRNTPIVRKLHEKVLTSDARPELLLEALTFLAKPLPNAKAMQHEQHYGRDWRQQLAADLQREARDREDTIIQTVGQICRDLEERCEQTEEPLREEQAKVRSLQQRHDQLSLVVSKLETEALDRSLYVDSIEVENTRQERDLQQFALKMAETLRKVEDLQEQLRETNASAERSLAELRYTNENRELDFAATLATKMEYIKEMDRDRSRLKDSNINLENTVESMQQELESRRLSCTELQSGIERLTKAEEGLSSQMRDLQNSLQEKRVELERMQSEVHNLRGSSETVIEALKAQHLSELDEIMDTSTTIKSELEEKLQQMNSGIQELRRASSETIQQRDARILELQRKVLFQVRSAVGSICTDKAEVERANKACHNKDKGLEEAQELKARLMAAMGLGGGRPNLFTKVPVLQRPTMNLSRTPAAPEDNEENEGMLTASQYEDMELSGYYEGSGSRSVRPSTSSRNEPTPKRAKPRRSFRVPAMQQSRLSTGPRQTVPSHVTRSVSKRTPLKDVDANRSPLRRQHVSPSQANHKEQIDSVAEQVGTADREAMEDMSFNESGLFTSTPATPRPAQLRKAQDIYDETTTADV</sequence>
<accession>A0A4U0WRK9</accession>
<gene>
    <name evidence="3" type="ORF">B0A49_10795</name>
</gene>
<proteinExistence type="predicted"/>
<dbReference type="STRING" id="331657.A0A4U0WRK9"/>
<feature type="region of interest" description="Disordered" evidence="2">
    <location>
        <begin position="492"/>
        <end position="633"/>
    </location>
</feature>
<feature type="coiled-coil region" evidence="1">
    <location>
        <begin position="124"/>
        <end position="327"/>
    </location>
</feature>
<protein>
    <submittedName>
        <fullName evidence="3">Uncharacterized protein</fullName>
    </submittedName>
</protein>
<keyword evidence="1" id="KW-0175">Coiled coil</keyword>
<dbReference type="OrthoDB" id="5332870at2759"/>
<dbReference type="EMBL" id="NAJN01001101">
    <property type="protein sequence ID" value="TKA65761.1"/>
    <property type="molecule type" value="Genomic_DNA"/>
</dbReference>
<feature type="compositionally biased region" description="Polar residues" evidence="2">
    <location>
        <begin position="527"/>
        <end position="547"/>
    </location>
</feature>
<evidence type="ECO:0000313" key="4">
    <source>
        <dbReference type="Proteomes" id="UP000308768"/>
    </source>
</evidence>